<gene>
    <name evidence="3" type="ORF">GRI72_12945</name>
</gene>
<dbReference type="PANTHER" id="PTHR33361:SF16">
    <property type="entry name" value="DUF885 DOMAIN-CONTAINING PROTEIN"/>
    <property type="match status" value="1"/>
</dbReference>
<feature type="chain" id="PRO_5046403047" evidence="2">
    <location>
        <begin position="20"/>
        <end position="626"/>
    </location>
</feature>
<proteinExistence type="predicted"/>
<dbReference type="EMBL" id="WTYO01000006">
    <property type="protein sequence ID" value="MXO69727.1"/>
    <property type="molecule type" value="Genomic_DNA"/>
</dbReference>
<name>A0ABW9V473_9SPHN</name>
<evidence type="ECO:0000313" key="3">
    <source>
        <dbReference type="EMBL" id="MXO69727.1"/>
    </source>
</evidence>
<dbReference type="RefSeq" id="WP_160734344.1">
    <property type="nucleotide sequence ID" value="NZ_WTYO01000006.1"/>
</dbReference>
<dbReference type="Pfam" id="PF05960">
    <property type="entry name" value="DUF885"/>
    <property type="match status" value="1"/>
</dbReference>
<feature type="signal peptide" evidence="2">
    <location>
        <begin position="1"/>
        <end position="19"/>
    </location>
</feature>
<accession>A0ABW9V473</accession>
<feature type="region of interest" description="Disordered" evidence="1">
    <location>
        <begin position="33"/>
        <end position="53"/>
    </location>
</feature>
<dbReference type="Proteomes" id="UP000444401">
    <property type="component" value="Unassembled WGS sequence"/>
</dbReference>
<sequence>MTSLRLALAATAAATVALAAPAAAHTAANTAGNTAANTGTQPPASPGAAAGAAQAAQSEHDKLFALFAAADEKDMQLNPIMALFRGDMRYADRLGDYLTDDYNARTLANARDNLAALARIDRSALSPTDRLAYDVFEYNQRNTLKDYAPEILALTEVRPINHFTGFHTFYPTFASGQGAAPFKTVEDYENNLSRHADYVELIDRSIARFREGQASGVYATRLTIGNVIEQLDTQLAMPIEESPLWGPVTMLPDSFDAAEKDRLTREHRAAVEAIYAAHTRLRDYLRDEYLPQARETVGLSQMKGGDRLYARLIEGTTTLPLSADYLHDLGLAEVARIKAELEKIRREVGFEGTLNAFFDHVRTDPQFKPESREALTQSYYDIGEEVDAKIGEYFSLVPETPLEIKPYEPFREKFEAGGSYMPGAPDGSRPGTFYFNAYDLPSRLTTGNVTLYLHEGAPGHHFQISLAQENEALPAFMRFGGNTAYVEGWALYSETLGYEMGFFDDPWNRYGTLQDEQLRAMRLVVDTGLHAKGWTREQAIDFMLENSGMTRTEVVAEVERYIAIPSQALAYKTGALKIQELREKAEAALGEDFDIRAFHAQVLGTGALPLPVLEEKIDRWIAAGGQ</sequence>
<keyword evidence="4" id="KW-1185">Reference proteome</keyword>
<evidence type="ECO:0000256" key="1">
    <source>
        <dbReference type="SAM" id="MobiDB-lite"/>
    </source>
</evidence>
<reference evidence="3 4" key="1">
    <citation type="submission" date="2019-12" db="EMBL/GenBank/DDBJ databases">
        <title>Genomic-based taxomic classification of the family Erythrobacteraceae.</title>
        <authorList>
            <person name="Xu L."/>
        </authorList>
    </citation>
    <scope>NUCLEOTIDE SEQUENCE [LARGE SCALE GENOMIC DNA]</scope>
    <source>
        <strain evidence="3 4">H32</strain>
    </source>
</reference>
<keyword evidence="2" id="KW-0732">Signal</keyword>
<evidence type="ECO:0000313" key="4">
    <source>
        <dbReference type="Proteomes" id="UP000444401"/>
    </source>
</evidence>
<dbReference type="InterPro" id="IPR010281">
    <property type="entry name" value="DUF885"/>
</dbReference>
<evidence type="ECO:0000256" key="2">
    <source>
        <dbReference type="SAM" id="SignalP"/>
    </source>
</evidence>
<protein>
    <submittedName>
        <fullName evidence="3">DUF885 family protein</fullName>
    </submittedName>
</protein>
<comment type="caution">
    <text evidence="3">The sequence shown here is derived from an EMBL/GenBank/DDBJ whole genome shotgun (WGS) entry which is preliminary data.</text>
</comment>
<organism evidence="3 4">
    <name type="scientific">Pelagerythrobacter marinus</name>
    <dbReference type="NCBI Taxonomy" id="538382"/>
    <lineage>
        <taxon>Bacteria</taxon>
        <taxon>Pseudomonadati</taxon>
        <taxon>Pseudomonadota</taxon>
        <taxon>Alphaproteobacteria</taxon>
        <taxon>Sphingomonadales</taxon>
        <taxon>Erythrobacteraceae</taxon>
        <taxon>Pelagerythrobacter</taxon>
    </lineage>
</organism>
<dbReference type="PANTHER" id="PTHR33361">
    <property type="entry name" value="GLR0591 PROTEIN"/>
    <property type="match status" value="1"/>
</dbReference>